<dbReference type="InterPro" id="IPR029044">
    <property type="entry name" value="Nucleotide-diphossugar_trans"/>
</dbReference>
<dbReference type="Gene3D" id="3.90.550.10">
    <property type="entry name" value="Spore Coat Polysaccharide Biosynthesis Protein SpsA, Chain A"/>
    <property type="match status" value="1"/>
</dbReference>
<proteinExistence type="inferred from homology"/>
<dbReference type="InterPro" id="IPR050834">
    <property type="entry name" value="Glycosyltransf_2"/>
</dbReference>
<protein>
    <recommendedName>
        <fullName evidence="4">Glycosyltransferase 2-like domain-containing protein</fullName>
    </recommendedName>
</protein>
<dbReference type="SUPFAM" id="SSF53448">
    <property type="entry name" value="Nucleotide-diphospho-sugar transferases"/>
    <property type="match status" value="1"/>
</dbReference>
<dbReference type="InterPro" id="IPR001173">
    <property type="entry name" value="Glyco_trans_2-like"/>
</dbReference>
<evidence type="ECO:0000256" key="3">
    <source>
        <dbReference type="ARBA" id="ARBA00022679"/>
    </source>
</evidence>
<comment type="similarity">
    <text evidence="1">Belongs to the glycosyltransferase 2 family.</text>
</comment>
<dbReference type="AlphaFoldDB" id="A0A6C0IMU3"/>
<evidence type="ECO:0000256" key="1">
    <source>
        <dbReference type="ARBA" id="ARBA00006739"/>
    </source>
</evidence>
<feature type="domain" description="Glycosyltransferase 2-like" evidence="4">
    <location>
        <begin position="3"/>
        <end position="126"/>
    </location>
</feature>
<keyword evidence="2" id="KW-0328">Glycosyltransferase</keyword>
<dbReference type="GO" id="GO:0016757">
    <property type="term" value="F:glycosyltransferase activity"/>
    <property type="evidence" value="ECO:0007669"/>
    <property type="project" value="UniProtKB-KW"/>
</dbReference>
<sequence length="221" mass="25836">MISILIPIYNGIHFINEAVTSIIEQTYEDWELIIGVNGHEKDSLVFAMANDYTELDSRISVYDLHTITGKSNALNEMVHRCKYDYIAILDVDDIWYPEKLERQATYINNYDIIGTQCVYFGEVENIQPEIPTNDISTFDFTKVNPIINSSVVIRKNLCNWISEYDGVEDYDMWLRLRKQGKTFYNIEEVLVKHRIHGQSAFNSQNQEAKLVQILNNYNFEE</sequence>
<organism evidence="5">
    <name type="scientific">viral metagenome</name>
    <dbReference type="NCBI Taxonomy" id="1070528"/>
    <lineage>
        <taxon>unclassified sequences</taxon>
        <taxon>metagenomes</taxon>
        <taxon>organismal metagenomes</taxon>
    </lineage>
</organism>
<dbReference type="PANTHER" id="PTHR43685">
    <property type="entry name" value="GLYCOSYLTRANSFERASE"/>
    <property type="match status" value="1"/>
</dbReference>
<evidence type="ECO:0000313" key="5">
    <source>
        <dbReference type="EMBL" id="QHT94541.1"/>
    </source>
</evidence>
<reference evidence="5" key="1">
    <citation type="journal article" date="2020" name="Nature">
        <title>Giant virus diversity and host interactions through global metagenomics.</title>
        <authorList>
            <person name="Schulz F."/>
            <person name="Roux S."/>
            <person name="Paez-Espino D."/>
            <person name="Jungbluth S."/>
            <person name="Walsh D.A."/>
            <person name="Denef V.J."/>
            <person name="McMahon K.D."/>
            <person name="Konstantinidis K.T."/>
            <person name="Eloe-Fadrosh E.A."/>
            <person name="Kyrpides N.C."/>
            <person name="Woyke T."/>
        </authorList>
    </citation>
    <scope>NUCLEOTIDE SEQUENCE</scope>
    <source>
        <strain evidence="5">GVMAG-M-3300024258-28</strain>
    </source>
</reference>
<accession>A0A6C0IMU3</accession>
<evidence type="ECO:0000259" key="4">
    <source>
        <dbReference type="Pfam" id="PF00535"/>
    </source>
</evidence>
<dbReference type="PANTHER" id="PTHR43685:SF5">
    <property type="entry name" value="GLYCOSYLTRANSFERASE EPSE-RELATED"/>
    <property type="match status" value="1"/>
</dbReference>
<evidence type="ECO:0000256" key="2">
    <source>
        <dbReference type="ARBA" id="ARBA00022676"/>
    </source>
</evidence>
<dbReference type="EMBL" id="MN740224">
    <property type="protein sequence ID" value="QHT94541.1"/>
    <property type="molecule type" value="Genomic_DNA"/>
</dbReference>
<name>A0A6C0IMU3_9ZZZZ</name>
<dbReference type="Pfam" id="PF00535">
    <property type="entry name" value="Glycos_transf_2"/>
    <property type="match status" value="1"/>
</dbReference>
<keyword evidence="3" id="KW-0808">Transferase</keyword>